<keyword evidence="3" id="KW-1185">Reference proteome</keyword>
<evidence type="ECO:0000256" key="1">
    <source>
        <dbReference type="SAM" id="SignalP"/>
    </source>
</evidence>
<reference evidence="2 3" key="1">
    <citation type="submission" date="2018-04" db="EMBL/GenBank/DDBJ databases">
        <title>Genomic Encyclopedia of Type Strains, Phase IV (KMG-IV): sequencing the most valuable type-strain genomes for metagenomic binning, comparative biology and taxonomic classification.</title>
        <authorList>
            <person name="Goeker M."/>
        </authorList>
    </citation>
    <scope>NUCLEOTIDE SEQUENCE [LARGE SCALE GENOMIC DNA]</scope>
    <source>
        <strain evidence="2 3">DSM 28795</strain>
    </source>
</reference>
<evidence type="ECO:0000313" key="3">
    <source>
        <dbReference type="Proteomes" id="UP000245433"/>
    </source>
</evidence>
<accession>A0A2U1DBM7</accession>
<dbReference type="RefSeq" id="WP_089938461.1">
    <property type="nucleotide sequence ID" value="NZ_CAKOEX010000003.1"/>
</dbReference>
<keyword evidence="1" id="KW-0732">Signal</keyword>
<dbReference type="OrthoDB" id="2303526at2"/>
<evidence type="ECO:0000313" key="2">
    <source>
        <dbReference type="EMBL" id="PVY85067.1"/>
    </source>
</evidence>
<evidence type="ECO:0008006" key="4">
    <source>
        <dbReference type="Google" id="ProtNLM"/>
    </source>
</evidence>
<dbReference type="Proteomes" id="UP000245433">
    <property type="component" value="Unassembled WGS sequence"/>
</dbReference>
<feature type="chain" id="PRO_5038655339" description="Lactococcin 972 family bacteriocin" evidence="1">
    <location>
        <begin position="29"/>
        <end position="137"/>
    </location>
</feature>
<proteinExistence type="predicted"/>
<feature type="signal peptide" evidence="1">
    <location>
        <begin position="1"/>
        <end position="28"/>
    </location>
</feature>
<protein>
    <recommendedName>
        <fullName evidence="4">Lactococcin 972 family bacteriocin</fullName>
    </recommendedName>
</protein>
<dbReference type="EMBL" id="QEKT01000003">
    <property type="protein sequence ID" value="PVY85067.1"/>
    <property type="molecule type" value="Genomic_DNA"/>
</dbReference>
<dbReference type="AlphaFoldDB" id="A0A2U1DBM7"/>
<comment type="caution">
    <text evidence="2">The sequence shown here is derived from an EMBL/GenBank/DDBJ whole genome shotgun (WGS) entry which is preliminary data.</text>
</comment>
<sequence>MARKSFLGKVILGTGAVMALSLSGTVFASASGYWTITGQSVGAFGRWSSDGVANLKQTADDYASFNGDSLPAWLGYSSRLVNSNGTGMSTRVGVAVDQTTHADSSAYYRHYYWNDIRSSGWENNATNTRMHFSADWM</sequence>
<name>A0A2U1DBM7_9LACO</name>
<gene>
    <name evidence="2" type="ORF">C7384_10392</name>
</gene>
<organism evidence="2 3">
    <name type="scientific">Convivina intestini</name>
    <dbReference type="NCBI Taxonomy" id="1505726"/>
    <lineage>
        <taxon>Bacteria</taxon>
        <taxon>Bacillati</taxon>
        <taxon>Bacillota</taxon>
        <taxon>Bacilli</taxon>
        <taxon>Lactobacillales</taxon>
        <taxon>Lactobacillaceae</taxon>
        <taxon>Convivina</taxon>
    </lineage>
</organism>